<evidence type="ECO:0000313" key="10">
    <source>
        <dbReference type="EMBL" id="KRO11546.1"/>
    </source>
</evidence>
<evidence type="ECO:0000256" key="8">
    <source>
        <dbReference type="HAMAP-Rule" id="MF_01328"/>
    </source>
</evidence>
<dbReference type="RefSeq" id="WP_057706098.1">
    <property type="nucleotide sequence ID" value="NZ_JQCL01000055.1"/>
</dbReference>
<sequence length="207" mass="22564">MTSVALYKQDGTQNGDVTLNDAVFGVEPNENVVFDAILMQRASLRQGTHAVKNRSARRGGGRKPWRQKGTGRARQGSIRSPQWRKGGIVFGPTPRSYSYKLPKKVMRLALKSVLSQKVLDNSLVAVETLAFDAPKTKEFANVLSNLNLDTKTLVLVEEDNEKAALAGRNLPNVKILKAKGVNVLDVANSDKLVVTQKALDQLGEALA</sequence>
<dbReference type="Pfam" id="PF00573">
    <property type="entry name" value="Ribosomal_L4"/>
    <property type="match status" value="1"/>
</dbReference>
<keyword evidence="4 8" id="KW-0687">Ribonucleoprotein</keyword>
<accession>A0A0R2ML70</accession>
<dbReference type="PANTHER" id="PTHR10746">
    <property type="entry name" value="50S RIBOSOMAL PROTEIN L4"/>
    <property type="match status" value="1"/>
</dbReference>
<keyword evidence="11" id="KW-1185">Reference proteome</keyword>
<dbReference type="FunFam" id="3.40.1370.10:FF:000003">
    <property type="entry name" value="50S ribosomal protein L4"/>
    <property type="match status" value="1"/>
</dbReference>
<dbReference type="Proteomes" id="UP000051783">
    <property type="component" value="Unassembled WGS sequence"/>
</dbReference>
<dbReference type="PATRIC" id="fig|942150.3.peg.2482"/>
<evidence type="ECO:0000256" key="3">
    <source>
        <dbReference type="ARBA" id="ARBA00022980"/>
    </source>
</evidence>
<dbReference type="STRING" id="942150.IV64_GL002374"/>
<dbReference type="InterPro" id="IPR002136">
    <property type="entry name" value="Ribosomal_uL4"/>
</dbReference>
<organism evidence="10 11">
    <name type="scientific">Lactiplantibacillus xiangfangensis</name>
    <dbReference type="NCBI Taxonomy" id="942150"/>
    <lineage>
        <taxon>Bacteria</taxon>
        <taxon>Bacillati</taxon>
        <taxon>Bacillota</taxon>
        <taxon>Bacilli</taxon>
        <taxon>Lactobacillales</taxon>
        <taxon>Lactobacillaceae</taxon>
        <taxon>Lactiplantibacillus</taxon>
    </lineage>
</organism>
<evidence type="ECO:0000256" key="5">
    <source>
        <dbReference type="ARBA" id="ARBA00035244"/>
    </source>
</evidence>
<comment type="caution">
    <text evidence="10">The sequence shown here is derived from an EMBL/GenBank/DDBJ whole genome shotgun (WGS) entry which is preliminary data.</text>
</comment>
<evidence type="ECO:0000256" key="9">
    <source>
        <dbReference type="SAM" id="MobiDB-lite"/>
    </source>
</evidence>
<keyword evidence="8" id="KW-0694">RNA-binding</keyword>
<keyword evidence="8" id="KW-0699">rRNA-binding</keyword>
<dbReference type="PANTHER" id="PTHR10746:SF6">
    <property type="entry name" value="LARGE RIBOSOMAL SUBUNIT PROTEIN UL4M"/>
    <property type="match status" value="1"/>
</dbReference>
<dbReference type="NCBIfam" id="TIGR03953">
    <property type="entry name" value="rplD_bact"/>
    <property type="match status" value="1"/>
</dbReference>
<protein>
    <recommendedName>
        <fullName evidence="5 8">Large ribosomal subunit protein uL4</fullName>
    </recommendedName>
</protein>
<evidence type="ECO:0000256" key="6">
    <source>
        <dbReference type="ARBA" id="ARBA00053102"/>
    </source>
</evidence>
<proteinExistence type="inferred from homology"/>
<dbReference type="InterPro" id="IPR013005">
    <property type="entry name" value="Ribosomal_uL4-like"/>
</dbReference>
<dbReference type="Gene3D" id="3.40.1370.10">
    <property type="match status" value="1"/>
</dbReference>
<dbReference type="GO" id="GO:0019843">
    <property type="term" value="F:rRNA binding"/>
    <property type="evidence" value="ECO:0007669"/>
    <property type="project" value="UniProtKB-UniRule"/>
</dbReference>
<keyword evidence="3 8" id="KW-0689">Ribosomal protein</keyword>
<comment type="function">
    <text evidence="6 8">Forms part of the polypeptide exit tunnel.</text>
</comment>
<dbReference type="InterPro" id="IPR023574">
    <property type="entry name" value="Ribosomal_uL4_dom_sf"/>
</dbReference>
<dbReference type="EMBL" id="JQCL01000055">
    <property type="protein sequence ID" value="KRO11546.1"/>
    <property type="molecule type" value="Genomic_DNA"/>
</dbReference>
<feature type="region of interest" description="Disordered" evidence="9">
    <location>
        <begin position="48"/>
        <end position="78"/>
    </location>
</feature>
<evidence type="ECO:0000256" key="4">
    <source>
        <dbReference type="ARBA" id="ARBA00023274"/>
    </source>
</evidence>
<dbReference type="HAMAP" id="MF_01328_B">
    <property type="entry name" value="Ribosomal_uL4_B"/>
    <property type="match status" value="1"/>
</dbReference>
<evidence type="ECO:0000313" key="11">
    <source>
        <dbReference type="Proteomes" id="UP000051783"/>
    </source>
</evidence>
<gene>
    <name evidence="8" type="primary">rplD</name>
    <name evidence="10" type="ORF">IV64_GL002374</name>
</gene>
<dbReference type="GO" id="GO:0005840">
    <property type="term" value="C:ribosome"/>
    <property type="evidence" value="ECO:0007669"/>
    <property type="project" value="UniProtKB-KW"/>
</dbReference>
<dbReference type="GO" id="GO:0006412">
    <property type="term" value="P:translation"/>
    <property type="evidence" value="ECO:0007669"/>
    <property type="project" value="UniProtKB-UniRule"/>
</dbReference>
<evidence type="ECO:0000256" key="1">
    <source>
        <dbReference type="ARBA" id="ARBA00010528"/>
    </source>
</evidence>
<comment type="subunit">
    <text evidence="2 8">Part of the 50S ribosomal subunit.</text>
</comment>
<reference evidence="10 11" key="1">
    <citation type="journal article" date="2015" name="Genome Announc.">
        <title>Expanding the biotechnology potential of lactobacilli through comparative genomics of 213 strains and associated genera.</title>
        <authorList>
            <person name="Sun Z."/>
            <person name="Harris H.M."/>
            <person name="McCann A."/>
            <person name="Guo C."/>
            <person name="Argimon S."/>
            <person name="Zhang W."/>
            <person name="Yang X."/>
            <person name="Jeffery I.B."/>
            <person name="Cooney J.C."/>
            <person name="Kagawa T.F."/>
            <person name="Liu W."/>
            <person name="Song Y."/>
            <person name="Salvetti E."/>
            <person name="Wrobel A."/>
            <person name="Rasinkangas P."/>
            <person name="Parkhill J."/>
            <person name="Rea M.C."/>
            <person name="O'Sullivan O."/>
            <person name="Ritari J."/>
            <person name="Douillard F.P."/>
            <person name="Paul Ross R."/>
            <person name="Yang R."/>
            <person name="Briner A.E."/>
            <person name="Felis G.E."/>
            <person name="de Vos W.M."/>
            <person name="Barrangou R."/>
            <person name="Klaenhammer T.R."/>
            <person name="Caufield P.W."/>
            <person name="Cui Y."/>
            <person name="Zhang H."/>
            <person name="O'Toole P.W."/>
        </authorList>
    </citation>
    <scope>NUCLEOTIDE SEQUENCE [LARGE SCALE GENOMIC DNA]</scope>
    <source>
        <strain evidence="10 11">LMG 26013</strain>
    </source>
</reference>
<comment type="function">
    <text evidence="7 8">One of the primary rRNA binding proteins, this protein initially binds near the 5'-end of the 23S rRNA. It is important during the early stages of 50S assembly. It makes multiple contacts with different domains of the 23S rRNA in the assembled 50S subunit and ribosome.</text>
</comment>
<name>A0A0R2ML70_9LACO</name>
<comment type="similarity">
    <text evidence="1 8">Belongs to the universal ribosomal protein uL4 family.</text>
</comment>
<dbReference type="GO" id="GO:0003735">
    <property type="term" value="F:structural constituent of ribosome"/>
    <property type="evidence" value="ECO:0007669"/>
    <property type="project" value="InterPro"/>
</dbReference>
<dbReference type="SUPFAM" id="SSF52166">
    <property type="entry name" value="Ribosomal protein L4"/>
    <property type="match status" value="1"/>
</dbReference>
<dbReference type="GO" id="GO:1990904">
    <property type="term" value="C:ribonucleoprotein complex"/>
    <property type="evidence" value="ECO:0007669"/>
    <property type="project" value="UniProtKB-KW"/>
</dbReference>
<dbReference type="OrthoDB" id="9803201at2"/>
<evidence type="ECO:0000256" key="2">
    <source>
        <dbReference type="ARBA" id="ARBA00011838"/>
    </source>
</evidence>
<evidence type="ECO:0000256" key="7">
    <source>
        <dbReference type="ARBA" id="ARBA00055590"/>
    </source>
</evidence>
<dbReference type="AlphaFoldDB" id="A0A0R2ML70"/>
<feature type="compositionally biased region" description="Basic residues" evidence="9">
    <location>
        <begin position="51"/>
        <end position="71"/>
    </location>
</feature>